<proteinExistence type="predicted"/>
<protein>
    <submittedName>
        <fullName evidence="2">Uncharacterized protein</fullName>
    </submittedName>
</protein>
<evidence type="ECO:0000256" key="1">
    <source>
        <dbReference type="SAM" id="MobiDB-lite"/>
    </source>
</evidence>
<evidence type="ECO:0000313" key="3">
    <source>
        <dbReference type="Proteomes" id="UP001066276"/>
    </source>
</evidence>
<sequence length="251" mass="27905">MPSGTPFLTWGRASAVWSVCDLADLEAHLPHLTASPHMALWCWDYTWPPTMHWSCAVHSLHAGFDATWATDPSRKALALPFGSEASGALHARPTACSSRMQQAEPPRDCIPADEQWQPAPLDLAGAQRKRLQTNTEASESRRARHPDLSVGDPVILKDRHPGLKFRTPKEPDWMVEKVKGTMITARRTDDVSPITSHGSAGWCQQQVALTPGPDWRMTGEVKIHSWSAVRTLDQSRRVATHMKLNDPVDMN</sequence>
<feature type="region of interest" description="Disordered" evidence="1">
    <location>
        <begin position="128"/>
        <end position="167"/>
    </location>
</feature>
<keyword evidence="3" id="KW-1185">Reference proteome</keyword>
<gene>
    <name evidence="2" type="ORF">NDU88_004886</name>
</gene>
<name>A0AAV7LAJ8_PLEWA</name>
<dbReference type="EMBL" id="JANPWB010000016">
    <property type="protein sequence ID" value="KAJ1084740.1"/>
    <property type="molecule type" value="Genomic_DNA"/>
</dbReference>
<feature type="compositionally biased region" description="Basic and acidic residues" evidence="1">
    <location>
        <begin position="138"/>
        <end position="147"/>
    </location>
</feature>
<reference evidence="2" key="1">
    <citation type="journal article" date="2022" name="bioRxiv">
        <title>Sequencing and chromosome-scale assembly of the giantPleurodeles waltlgenome.</title>
        <authorList>
            <person name="Brown T."/>
            <person name="Elewa A."/>
            <person name="Iarovenko S."/>
            <person name="Subramanian E."/>
            <person name="Araus A.J."/>
            <person name="Petzold A."/>
            <person name="Susuki M."/>
            <person name="Suzuki K.-i.T."/>
            <person name="Hayashi T."/>
            <person name="Toyoda A."/>
            <person name="Oliveira C."/>
            <person name="Osipova E."/>
            <person name="Leigh N.D."/>
            <person name="Simon A."/>
            <person name="Yun M.H."/>
        </authorList>
    </citation>
    <scope>NUCLEOTIDE SEQUENCE</scope>
    <source>
        <strain evidence="2">20211129_DDA</strain>
        <tissue evidence="2">Liver</tissue>
    </source>
</reference>
<organism evidence="2 3">
    <name type="scientific">Pleurodeles waltl</name>
    <name type="common">Iberian ribbed newt</name>
    <dbReference type="NCBI Taxonomy" id="8319"/>
    <lineage>
        <taxon>Eukaryota</taxon>
        <taxon>Metazoa</taxon>
        <taxon>Chordata</taxon>
        <taxon>Craniata</taxon>
        <taxon>Vertebrata</taxon>
        <taxon>Euteleostomi</taxon>
        <taxon>Amphibia</taxon>
        <taxon>Batrachia</taxon>
        <taxon>Caudata</taxon>
        <taxon>Salamandroidea</taxon>
        <taxon>Salamandridae</taxon>
        <taxon>Pleurodelinae</taxon>
        <taxon>Pleurodeles</taxon>
    </lineage>
</organism>
<evidence type="ECO:0000313" key="2">
    <source>
        <dbReference type="EMBL" id="KAJ1084740.1"/>
    </source>
</evidence>
<dbReference type="AlphaFoldDB" id="A0AAV7LAJ8"/>
<dbReference type="Proteomes" id="UP001066276">
    <property type="component" value="Chromosome 12"/>
</dbReference>
<comment type="caution">
    <text evidence="2">The sequence shown here is derived from an EMBL/GenBank/DDBJ whole genome shotgun (WGS) entry which is preliminary data.</text>
</comment>
<accession>A0AAV7LAJ8</accession>
<feature type="compositionally biased region" description="Basic and acidic residues" evidence="1">
    <location>
        <begin position="155"/>
        <end position="167"/>
    </location>
</feature>